<reference evidence="1 2" key="1">
    <citation type="submission" date="2024-05" db="EMBL/GenBank/DDBJ databases">
        <title>Genetic variation in Jamaican populations of the coffee berry borer (Hypothenemus hampei).</title>
        <authorList>
            <person name="Errbii M."/>
            <person name="Myrie A."/>
        </authorList>
    </citation>
    <scope>NUCLEOTIDE SEQUENCE [LARGE SCALE GENOMIC DNA]</scope>
    <source>
        <strain evidence="1">JA-Hopewell-2020-01-JO</strain>
        <tissue evidence="1">Whole body</tissue>
    </source>
</reference>
<evidence type="ECO:0000313" key="2">
    <source>
        <dbReference type="Proteomes" id="UP001566132"/>
    </source>
</evidence>
<proteinExistence type="predicted"/>
<evidence type="ECO:0000313" key="1">
    <source>
        <dbReference type="EMBL" id="KAL1498230.1"/>
    </source>
</evidence>
<sequence>MAKQMKRHVNKLENGTVTSINRHISFRVEDDPRKLKAKEEKDSNIFNDCGILLSSDFGLNEFIVNSPGLFYDFSYRNCIFPRLKRKNLATDVSYLTLGNLLLDYKVKLDEECKHVNFKKNYDIASRRRFCGNFPRNEK</sequence>
<comment type="caution">
    <text evidence="1">The sequence shown here is derived from an EMBL/GenBank/DDBJ whole genome shotgun (WGS) entry which is preliminary data.</text>
</comment>
<dbReference type="EMBL" id="JBDJPC010000006">
    <property type="protein sequence ID" value="KAL1498230.1"/>
    <property type="molecule type" value="Genomic_DNA"/>
</dbReference>
<gene>
    <name evidence="1" type="ORF">ABEB36_009063</name>
</gene>
<accession>A0ABD1ENZ7</accession>
<dbReference type="Proteomes" id="UP001566132">
    <property type="component" value="Unassembled WGS sequence"/>
</dbReference>
<organism evidence="1 2">
    <name type="scientific">Hypothenemus hampei</name>
    <name type="common">Coffee berry borer</name>
    <dbReference type="NCBI Taxonomy" id="57062"/>
    <lineage>
        <taxon>Eukaryota</taxon>
        <taxon>Metazoa</taxon>
        <taxon>Ecdysozoa</taxon>
        <taxon>Arthropoda</taxon>
        <taxon>Hexapoda</taxon>
        <taxon>Insecta</taxon>
        <taxon>Pterygota</taxon>
        <taxon>Neoptera</taxon>
        <taxon>Endopterygota</taxon>
        <taxon>Coleoptera</taxon>
        <taxon>Polyphaga</taxon>
        <taxon>Cucujiformia</taxon>
        <taxon>Curculionidae</taxon>
        <taxon>Scolytinae</taxon>
        <taxon>Hypothenemus</taxon>
    </lineage>
</organism>
<name>A0ABD1ENZ7_HYPHA</name>
<keyword evidence="2" id="KW-1185">Reference proteome</keyword>
<dbReference type="AlphaFoldDB" id="A0ABD1ENZ7"/>
<protein>
    <submittedName>
        <fullName evidence="1">Uncharacterized protein</fullName>
    </submittedName>
</protein>